<protein>
    <submittedName>
        <fullName evidence="2">Secreted RxLR effector protein 161-like</fullName>
    </submittedName>
</protein>
<dbReference type="GeneID" id="110278222"/>
<dbReference type="AlphaFoldDB" id="A0A6P5N6E2"/>
<sequence length="114" mass="12624">MTSSLKLSAFGDGSFSNPTLFRSIVGGLQYLAGTTEYGLRFSKFTNFRIYGFCDSDWASDVDDRKSTNGVNEICAKLSRSQCKSYSETEKALQMLSKSDLPAFGKAFLELQKSK</sequence>
<dbReference type="PANTHER" id="PTHR11439">
    <property type="entry name" value="GAG-POL-RELATED RETROTRANSPOSON"/>
    <property type="match status" value="1"/>
</dbReference>
<dbReference type="PANTHER" id="PTHR11439:SF463">
    <property type="entry name" value="REVERSE TRANSCRIPTASE TY1_COPIA-TYPE DOMAIN-CONTAINING PROTEIN"/>
    <property type="match status" value="1"/>
</dbReference>
<dbReference type="KEGG" id="adu:110278222"/>
<organism evidence="1 2">
    <name type="scientific">Arachis duranensis</name>
    <name type="common">Wild peanut</name>
    <dbReference type="NCBI Taxonomy" id="130453"/>
    <lineage>
        <taxon>Eukaryota</taxon>
        <taxon>Viridiplantae</taxon>
        <taxon>Streptophyta</taxon>
        <taxon>Embryophyta</taxon>
        <taxon>Tracheophyta</taxon>
        <taxon>Spermatophyta</taxon>
        <taxon>Magnoliopsida</taxon>
        <taxon>eudicotyledons</taxon>
        <taxon>Gunneridae</taxon>
        <taxon>Pentapetalae</taxon>
        <taxon>rosids</taxon>
        <taxon>fabids</taxon>
        <taxon>Fabales</taxon>
        <taxon>Fabaceae</taxon>
        <taxon>Papilionoideae</taxon>
        <taxon>50 kb inversion clade</taxon>
        <taxon>dalbergioids sensu lato</taxon>
        <taxon>Dalbergieae</taxon>
        <taxon>Pterocarpus clade</taxon>
        <taxon>Arachis</taxon>
    </lineage>
</organism>
<name>A0A6P5N6E2_ARADU</name>
<dbReference type="Proteomes" id="UP000515211">
    <property type="component" value="Chromosome 2"/>
</dbReference>
<keyword evidence="1" id="KW-1185">Reference proteome</keyword>
<reference evidence="1" key="1">
    <citation type="journal article" date="2016" name="Nat. Genet.">
        <title>The genome sequences of Arachis duranensis and Arachis ipaensis, the diploid ancestors of cultivated peanut.</title>
        <authorList>
            <person name="Bertioli D.J."/>
            <person name="Cannon S.B."/>
            <person name="Froenicke L."/>
            <person name="Huang G."/>
            <person name="Farmer A.D."/>
            <person name="Cannon E.K."/>
            <person name="Liu X."/>
            <person name="Gao D."/>
            <person name="Clevenger J."/>
            <person name="Dash S."/>
            <person name="Ren L."/>
            <person name="Moretzsohn M.C."/>
            <person name="Shirasawa K."/>
            <person name="Huang W."/>
            <person name="Vidigal B."/>
            <person name="Abernathy B."/>
            <person name="Chu Y."/>
            <person name="Niederhuth C.E."/>
            <person name="Umale P."/>
            <person name="Araujo A.C."/>
            <person name="Kozik A."/>
            <person name="Kim K.D."/>
            <person name="Burow M.D."/>
            <person name="Varshney R.K."/>
            <person name="Wang X."/>
            <person name="Zhang X."/>
            <person name="Barkley N."/>
            <person name="Guimaraes P.M."/>
            <person name="Isobe S."/>
            <person name="Guo B."/>
            <person name="Liao B."/>
            <person name="Stalker H.T."/>
            <person name="Schmitz R.J."/>
            <person name="Scheffler B.E."/>
            <person name="Leal-Bertioli S.C."/>
            <person name="Xun X."/>
            <person name="Jackson S.A."/>
            <person name="Michelmore R."/>
            <person name="Ozias-Akins P."/>
        </authorList>
    </citation>
    <scope>NUCLEOTIDE SEQUENCE [LARGE SCALE GENOMIC DNA]</scope>
    <source>
        <strain evidence="1">cv. V14167</strain>
    </source>
</reference>
<proteinExistence type="predicted"/>
<reference evidence="2" key="2">
    <citation type="submission" date="2025-08" db="UniProtKB">
        <authorList>
            <consortium name="RefSeq"/>
        </authorList>
    </citation>
    <scope>IDENTIFICATION</scope>
    <source>
        <tissue evidence="2">Whole plant</tissue>
    </source>
</reference>
<accession>A0A6P5N6E2</accession>
<gene>
    <name evidence="2" type="primary">LOC110278222</name>
</gene>
<evidence type="ECO:0000313" key="2">
    <source>
        <dbReference type="RefSeq" id="XP_020992119.1"/>
    </source>
</evidence>
<evidence type="ECO:0000313" key="1">
    <source>
        <dbReference type="Proteomes" id="UP000515211"/>
    </source>
</evidence>
<dbReference type="RefSeq" id="XP_020992119.1">
    <property type="nucleotide sequence ID" value="XM_021136460.1"/>
</dbReference>